<keyword evidence="1" id="KW-0479">Metal-binding</keyword>
<gene>
    <name evidence="8" type="ORF">M427DRAFT_155024</name>
</gene>
<comment type="similarity">
    <text evidence="4">Belongs to the ZNF277 family.</text>
</comment>
<feature type="region of interest" description="Disordered" evidence="6">
    <location>
        <begin position="161"/>
        <end position="206"/>
    </location>
</feature>
<protein>
    <recommendedName>
        <fullName evidence="7">C2H2-type domain-containing protein</fullName>
    </recommendedName>
</protein>
<keyword evidence="2 5" id="KW-0863">Zinc-finger</keyword>
<dbReference type="PROSITE" id="PS50157">
    <property type="entry name" value="ZINC_FINGER_C2H2_2"/>
    <property type="match status" value="1"/>
</dbReference>
<evidence type="ECO:0000256" key="2">
    <source>
        <dbReference type="ARBA" id="ARBA00022771"/>
    </source>
</evidence>
<dbReference type="OMA" id="EEYFTHY"/>
<dbReference type="Proteomes" id="UP000070544">
    <property type="component" value="Unassembled WGS sequence"/>
</dbReference>
<evidence type="ECO:0000313" key="9">
    <source>
        <dbReference type="Proteomes" id="UP000070544"/>
    </source>
</evidence>
<dbReference type="PANTHER" id="PTHR13267">
    <property type="entry name" value="ZINC FINGER PROTEIN 277"/>
    <property type="match status" value="1"/>
</dbReference>
<dbReference type="InterPro" id="IPR036236">
    <property type="entry name" value="Znf_C2H2_sf"/>
</dbReference>
<evidence type="ECO:0000256" key="1">
    <source>
        <dbReference type="ARBA" id="ARBA00022723"/>
    </source>
</evidence>
<evidence type="ECO:0000256" key="4">
    <source>
        <dbReference type="ARBA" id="ARBA00034119"/>
    </source>
</evidence>
<dbReference type="InterPro" id="IPR013087">
    <property type="entry name" value="Znf_C2H2_type"/>
</dbReference>
<evidence type="ECO:0000313" key="8">
    <source>
        <dbReference type="EMBL" id="KXS15975.1"/>
    </source>
</evidence>
<feature type="compositionally biased region" description="Polar residues" evidence="6">
    <location>
        <begin position="105"/>
        <end position="115"/>
    </location>
</feature>
<dbReference type="PROSITE" id="PS00028">
    <property type="entry name" value="ZINC_FINGER_C2H2_1"/>
    <property type="match status" value="2"/>
</dbReference>
<keyword evidence="3" id="KW-0862">Zinc</keyword>
<dbReference type="AlphaFoldDB" id="A0A139AHR4"/>
<dbReference type="Pfam" id="PF12756">
    <property type="entry name" value="zf-C2H2_2"/>
    <property type="match status" value="2"/>
</dbReference>
<reference evidence="8 9" key="1">
    <citation type="journal article" date="2015" name="Genome Biol. Evol.">
        <title>Phylogenomic analyses indicate that early fungi evolved digesting cell walls of algal ancestors of land plants.</title>
        <authorList>
            <person name="Chang Y."/>
            <person name="Wang S."/>
            <person name="Sekimoto S."/>
            <person name="Aerts A.L."/>
            <person name="Choi C."/>
            <person name="Clum A."/>
            <person name="LaButti K.M."/>
            <person name="Lindquist E.A."/>
            <person name="Yee Ngan C."/>
            <person name="Ohm R.A."/>
            <person name="Salamov A.A."/>
            <person name="Grigoriev I.V."/>
            <person name="Spatafora J.W."/>
            <person name="Berbee M.L."/>
        </authorList>
    </citation>
    <scope>NUCLEOTIDE SEQUENCE [LARGE SCALE GENOMIC DNA]</scope>
    <source>
        <strain evidence="8 9">JEL478</strain>
    </source>
</reference>
<dbReference type="GO" id="GO:0008270">
    <property type="term" value="F:zinc ion binding"/>
    <property type="evidence" value="ECO:0007669"/>
    <property type="project" value="UniProtKB-KW"/>
</dbReference>
<feature type="domain" description="C2H2-type" evidence="7">
    <location>
        <begin position="290"/>
        <end position="314"/>
    </location>
</feature>
<evidence type="ECO:0000256" key="5">
    <source>
        <dbReference type="PROSITE-ProRule" id="PRU00042"/>
    </source>
</evidence>
<dbReference type="PANTHER" id="PTHR13267:SF3">
    <property type="entry name" value="ZINC FINGER PROTEIN 277"/>
    <property type="match status" value="1"/>
</dbReference>
<sequence length="522" mass="58365">MSIAGDSIDDSSDSSASVKEGNAPTEKESHQRGIFPAHFYSGISFVVCRFPGCDDSTSPALLRNVDEATKHLLDCHNLLVQDVNGILPAFEEYFTHYAQIGVGERSSQNGRNMSRNGDAANVPMTREKTDSCAHDPEVASMLASMVAVLGIDVEHGAVASLGQWPEGTGPPSQDKDNLPLNEPEVASPTDSTHFSSPPVILGPSSPSFSSDSELRAALVRRAALSALAQWERERREEWKRKCIFCKEVVEGRSEWWRHLSTVHSFYLGTPDNLLSVSDLVDTLSRMVQRGECPRCRRLFRDKGALRRHMRKKRHGSVDGRDKEWDRFFLSNYTRLLQPATSTRLTEIVSPSATFSRSRPVNSSQETPPVTDNSDDDDGSEAEETFSDWLSTIDEPTSCLFHPSHVLSSPAEAWRHMELEHGWKWFGKEGVKIFWAPTTYSQIRLVNYVRRHTSLLTCFACLRRFSNSDELAEHFSESEHATVKGGSRVLVGRPWEDDRYLIPTYDGDPLLSEVGGSEDDEAE</sequence>
<evidence type="ECO:0000256" key="6">
    <source>
        <dbReference type="SAM" id="MobiDB-lite"/>
    </source>
</evidence>
<evidence type="ECO:0000259" key="7">
    <source>
        <dbReference type="PROSITE" id="PS50157"/>
    </source>
</evidence>
<feature type="region of interest" description="Disordered" evidence="6">
    <location>
        <begin position="354"/>
        <end position="381"/>
    </location>
</feature>
<feature type="region of interest" description="Disordered" evidence="6">
    <location>
        <begin position="105"/>
        <end position="126"/>
    </location>
</feature>
<dbReference type="STRING" id="1344416.A0A139AHR4"/>
<dbReference type="EMBL" id="KQ965758">
    <property type="protein sequence ID" value="KXS15975.1"/>
    <property type="molecule type" value="Genomic_DNA"/>
</dbReference>
<organism evidence="8 9">
    <name type="scientific">Gonapodya prolifera (strain JEL478)</name>
    <name type="common">Monoblepharis prolifera</name>
    <dbReference type="NCBI Taxonomy" id="1344416"/>
    <lineage>
        <taxon>Eukaryota</taxon>
        <taxon>Fungi</taxon>
        <taxon>Fungi incertae sedis</taxon>
        <taxon>Chytridiomycota</taxon>
        <taxon>Chytridiomycota incertae sedis</taxon>
        <taxon>Monoblepharidomycetes</taxon>
        <taxon>Monoblepharidales</taxon>
        <taxon>Gonapodyaceae</taxon>
        <taxon>Gonapodya</taxon>
    </lineage>
</organism>
<feature type="region of interest" description="Disordered" evidence="6">
    <location>
        <begin position="1"/>
        <end position="30"/>
    </location>
</feature>
<accession>A0A139AHR4</accession>
<feature type="compositionally biased region" description="Polar residues" evidence="6">
    <location>
        <begin position="354"/>
        <end position="371"/>
    </location>
</feature>
<proteinExistence type="inferred from homology"/>
<feature type="compositionally biased region" description="Acidic residues" evidence="6">
    <location>
        <begin position="372"/>
        <end position="381"/>
    </location>
</feature>
<dbReference type="OrthoDB" id="7848332at2759"/>
<dbReference type="Gene3D" id="3.30.160.60">
    <property type="entry name" value="Classic Zinc Finger"/>
    <property type="match status" value="1"/>
</dbReference>
<keyword evidence="9" id="KW-1185">Reference proteome</keyword>
<dbReference type="SUPFAM" id="SSF57667">
    <property type="entry name" value="beta-beta-alpha zinc fingers"/>
    <property type="match status" value="1"/>
</dbReference>
<evidence type="ECO:0000256" key="3">
    <source>
        <dbReference type="ARBA" id="ARBA00022833"/>
    </source>
</evidence>
<dbReference type="InterPro" id="IPR040048">
    <property type="entry name" value="ZNF277"/>
</dbReference>
<name>A0A139AHR4_GONPJ</name>
<dbReference type="SMART" id="SM00355">
    <property type="entry name" value="ZnF_C2H2"/>
    <property type="match status" value="4"/>
</dbReference>
<dbReference type="InterPro" id="IPR041661">
    <property type="entry name" value="ZN622/Rei1/Reh1_Znf-C2H2"/>
</dbReference>